<evidence type="ECO:0000259" key="2">
    <source>
        <dbReference type="Pfam" id="PF00656"/>
    </source>
</evidence>
<organism evidence="3 4">
    <name type="scientific">Guyanagaster necrorhizus</name>
    <dbReference type="NCBI Taxonomy" id="856835"/>
    <lineage>
        <taxon>Eukaryota</taxon>
        <taxon>Fungi</taxon>
        <taxon>Dikarya</taxon>
        <taxon>Basidiomycota</taxon>
        <taxon>Agaricomycotina</taxon>
        <taxon>Agaricomycetes</taxon>
        <taxon>Agaricomycetidae</taxon>
        <taxon>Agaricales</taxon>
        <taxon>Marasmiineae</taxon>
        <taxon>Physalacriaceae</taxon>
        <taxon>Guyanagaster</taxon>
    </lineage>
</organism>
<dbReference type="GO" id="GO:0006508">
    <property type="term" value="P:proteolysis"/>
    <property type="evidence" value="ECO:0007669"/>
    <property type="project" value="InterPro"/>
</dbReference>
<dbReference type="GO" id="GO:0004197">
    <property type="term" value="F:cysteine-type endopeptidase activity"/>
    <property type="evidence" value="ECO:0007669"/>
    <property type="project" value="InterPro"/>
</dbReference>
<feature type="non-terminal residue" evidence="3">
    <location>
        <position position="1"/>
    </location>
</feature>
<name>A0A9P8ATW3_9AGAR</name>
<comment type="caution">
    <text evidence="3">The sequence shown here is derived from an EMBL/GenBank/DDBJ whole genome shotgun (WGS) entry which is preliminary data.</text>
</comment>
<dbReference type="InterPro" id="IPR050452">
    <property type="entry name" value="Metacaspase"/>
</dbReference>
<dbReference type="GO" id="GO:0005737">
    <property type="term" value="C:cytoplasm"/>
    <property type="evidence" value="ECO:0007669"/>
    <property type="project" value="TreeGrafter"/>
</dbReference>
<sequence length="159" mass="17575">GASRFWAVIIGIDGYKRYPLGSCVADALLMKTYLEKDLKVPINHIQLLLGRKHMPSNDPSIPSHDNIMNMLCSLISNPNIKKGDNIVIFFAGDGSSYTSSEYPRDALCPINRDIVDVSGHKIPDISDQEINTILYEISQAKGNQITIILDCCHSASITR</sequence>
<keyword evidence="4" id="KW-1185">Reference proteome</keyword>
<dbReference type="OrthoDB" id="10255174at2759"/>
<feature type="non-terminal residue" evidence="3">
    <location>
        <position position="159"/>
    </location>
</feature>
<protein>
    <recommendedName>
        <fullName evidence="2">Peptidase C14 caspase domain-containing protein</fullName>
    </recommendedName>
</protein>
<dbReference type="PANTHER" id="PTHR48104">
    <property type="entry name" value="METACASPASE-4"/>
    <property type="match status" value="1"/>
</dbReference>
<dbReference type="PANTHER" id="PTHR48104:SF30">
    <property type="entry name" value="METACASPASE-1"/>
    <property type="match status" value="1"/>
</dbReference>
<comment type="similarity">
    <text evidence="1">Belongs to the peptidase C14B family.</text>
</comment>
<reference evidence="3" key="1">
    <citation type="submission" date="2020-11" db="EMBL/GenBank/DDBJ databases">
        <title>Adaptations for nitrogen fixation in a non-lichenized fungal sporocarp promotes dispersal by wood-feeding termites.</title>
        <authorList>
            <consortium name="DOE Joint Genome Institute"/>
            <person name="Koch R.A."/>
            <person name="Yoon G."/>
            <person name="Arayal U."/>
            <person name="Lail K."/>
            <person name="Amirebrahimi M."/>
            <person name="Labutti K."/>
            <person name="Lipzen A."/>
            <person name="Riley R."/>
            <person name="Barry K."/>
            <person name="Henrissat B."/>
            <person name="Grigoriev I.V."/>
            <person name="Herr J.R."/>
            <person name="Aime M.C."/>
        </authorList>
    </citation>
    <scope>NUCLEOTIDE SEQUENCE</scope>
    <source>
        <strain evidence="3">MCA 3950</strain>
    </source>
</reference>
<dbReference type="Pfam" id="PF00656">
    <property type="entry name" value="Peptidase_C14"/>
    <property type="match status" value="1"/>
</dbReference>
<dbReference type="Proteomes" id="UP000812287">
    <property type="component" value="Unassembled WGS sequence"/>
</dbReference>
<dbReference type="InterPro" id="IPR011600">
    <property type="entry name" value="Pept_C14_caspase"/>
</dbReference>
<feature type="domain" description="Peptidase C14 caspase" evidence="2">
    <location>
        <begin position="6"/>
        <end position="154"/>
    </location>
</feature>
<proteinExistence type="inferred from homology"/>
<dbReference type="Gene3D" id="3.40.50.1460">
    <property type="match status" value="1"/>
</dbReference>
<gene>
    <name evidence="3" type="ORF">BT62DRAFT_843013</name>
</gene>
<evidence type="ECO:0000313" key="4">
    <source>
        <dbReference type="Proteomes" id="UP000812287"/>
    </source>
</evidence>
<evidence type="ECO:0000256" key="1">
    <source>
        <dbReference type="ARBA" id="ARBA00009005"/>
    </source>
</evidence>
<dbReference type="EMBL" id="MU250531">
    <property type="protein sequence ID" value="KAG7447858.1"/>
    <property type="molecule type" value="Genomic_DNA"/>
</dbReference>
<dbReference type="GeneID" id="66104746"/>
<evidence type="ECO:0000313" key="3">
    <source>
        <dbReference type="EMBL" id="KAG7447858.1"/>
    </source>
</evidence>
<dbReference type="AlphaFoldDB" id="A0A9P8ATW3"/>
<accession>A0A9P8ATW3</accession>
<dbReference type="RefSeq" id="XP_043041358.1">
    <property type="nucleotide sequence ID" value="XM_043182449.1"/>
</dbReference>